<feature type="transmembrane region" description="Helical" evidence="2">
    <location>
        <begin position="247"/>
        <end position="267"/>
    </location>
</feature>
<dbReference type="InterPro" id="IPR042002">
    <property type="entry name" value="Sortase_C"/>
</dbReference>
<evidence type="ECO:0000256" key="2">
    <source>
        <dbReference type="SAM" id="Phobius"/>
    </source>
</evidence>
<accession>A0ABS1SQ45</accession>
<reference evidence="3 4" key="1">
    <citation type="submission" date="2018-09" db="EMBL/GenBank/DDBJ databases">
        <title>Comparative genomics of Leucobacter spp.</title>
        <authorList>
            <person name="Reis A.C."/>
            <person name="Kolvenbach B.A."/>
            <person name="Corvini P.F.X."/>
            <person name="Nunes O.C."/>
        </authorList>
    </citation>
    <scope>NUCLEOTIDE SEQUENCE [LARGE SCALE GENOMIC DNA]</scope>
    <source>
        <strain evidence="3 4">L-1</strain>
    </source>
</reference>
<proteinExistence type="predicted"/>
<dbReference type="InterPro" id="IPR005754">
    <property type="entry name" value="Sortase"/>
</dbReference>
<sequence length="278" mass="29405">MTWVTVACWLLGVSVMLYPSTASWFSQKNQSSLIGVYDREVADANPDAATQVRDAQRYNEALSSGALVAAGANVAVGAGETTGEGGAYRQQLVTPSGVMARLRIPTIDLDLPIFHGTDEETLLRGLGHLEGTSLPVGGESTRSVITGHRGLASSRMFTDLDRVKAGDTFTLETFGEVATYRVRDVLVVEPDQTETLHQEAGEDLVTLITCTPLGVNTHRILVTGERVLPTPDPDRIAAGSASDVPGFPWWSLALGGAVVLAGGYIGWTTRGGRQPAAA</sequence>
<comment type="caution">
    <text evidence="3">The sequence shown here is derived from an EMBL/GenBank/DDBJ whole genome shotgun (WGS) entry which is preliminary data.</text>
</comment>
<dbReference type="NCBIfam" id="NF033745">
    <property type="entry name" value="class_C_sortase"/>
    <property type="match status" value="1"/>
</dbReference>
<dbReference type="Pfam" id="PF04203">
    <property type="entry name" value="Sortase"/>
    <property type="match status" value="1"/>
</dbReference>
<gene>
    <name evidence="3" type="ORF">D3226_09960</name>
</gene>
<dbReference type="Proteomes" id="UP001646141">
    <property type="component" value="Unassembled WGS sequence"/>
</dbReference>
<dbReference type="SUPFAM" id="SSF63817">
    <property type="entry name" value="Sortase"/>
    <property type="match status" value="1"/>
</dbReference>
<name>A0ABS1SQ45_9MICO</name>
<dbReference type="InterPro" id="IPR023365">
    <property type="entry name" value="Sortase_dom-sf"/>
</dbReference>
<dbReference type="NCBIfam" id="TIGR01076">
    <property type="entry name" value="sortase_fam"/>
    <property type="match status" value="1"/>
</dbReference>
<dbReference type="EMBL" id="QYAD01000003">
    <property type="protein sequence ID" value="MBL3690285.1"/>
    <property type="molecule type" value="Genomic_DNA"/>
</dbReference>
<keyword evidence="2" id="KW-0472">Membrane</keyword>
<evidence type="ECO:0000313" key="4">
    <source>
        <dbReference type="Proteomes" id="UP001646141"/>
    </source>
</evidence>
<organism evidence="3 4">
    <name type="scientific">Leucobacter chromiireducens subsp. chromiireducens</name>
    <dbReference type="NCBI Taxonomy" id="660067"/>
    <lineage>
        <taxon>Bacteria</taxon>
        <taxon>Bacillati</taxon>
        <taxon>Actinomycetota</taxon>
        <taxon>Actinomycetes</taxon>
        <taxon>Micrococcales</taxon>
        <taxon>Microbacteriaceae</taxon>
        <taxon>Leucobacter</taxon>
    </lineage>
</organism>
<dbReference type="CDD" id="cd05827">
    <property type="entry name" value="Sortase_C"/>
    <property type="match status" value="1"/>
</dbReference>
<keyword evidence="1" id="KW-0378">Hydrolase</keyword>
<protein>
    <submittedName>
        <fullName evidence="3">Class C sortase</fullName>
    </submittedName>
</protein>
<keyword evidence="2" id="KW-0812">Transmembrane</keyword>
<keyword evidence="2" id="KW-1133">Transmembrane helix</keyword>
<evidence type="ECO:0000256" key="1">
    <source>
        <dbReference type="ARBA" id="ARBA00022801"/>
    </source>
</evidence>
<dbReference type="Gene3D" id="2.40.260.10">
    <property type="entry name" value="Sortase"/>
    <property type="match status" value="1"/>
</dbReference>
<evidence type="ECO:0000313" key="3">
    <source>
        <dbReference type="EMBL" id="MBL3690285.1"/>
    </source>
</evidence>
<keyword evidence="4" id="KW-1185">Reference proteome</keyword>